<evidence type="ECO:0000256" key="3">
    <source>
        <dbReference type="ARBA" id="ARBA00022692"/>
    </source>
</evidence>
<protein>
    <submittedName>
        <fullName evidence="7">Cytochrome C oxidase subunit IV family protein</fullName>
    </submittedName>
</protein>
<feature type="transmembrane region" description="Helical" evidence="6">
    <location>
        <begin position="81"/>
        <end position="103"/>
    </location>
</feature>
<evidence type="ECO:0000256" key="6">
    <source>
        <dbReference type="SAM" id="Phobius"/>
    </source>
</evidence>
<dbReference type="Proteomes" id="UP001595843">
    <property type="component" value="Unassembled WGS sequence"/>
</dbReference>
<dbReference type="Pfam" id="PF03626">
    <property type="entry name" value="COX4_pro"/>
    <property type="match status" value="1"/>
</dbReference>
<dbReference type="RefSeq" id="WP_380702960.1">
    <property type="nucleotide sequence ID" value="NZ_JBHSAP010000007.1"/>
</dbReference>
<organism evidence="7 8">
    <name type="scientific">Salinithrix halophila</name>
    <dbReference type="NCBI Taxonomy" id="1485204"/>
    <lineage>
        <taxon>Bacteria</taxon>
        <taxon>Bacillati</taxon>
        <taxon>Bacillota</taxon>
        <taxon>Bacilli</taxon>
        <taxon>Bacillales</taxon>
        <taxon>Thermoactinomycetaceae</taxon>
        <taxon>Salinithrix</taxon>
    </lineage>
</organism>
<evidence type="ECO:0000313" key="7">
    <source>
        <dbReference type="EMBL" id="MFC4076269.1"/>
    </source>
</evidence>
<evidence type="ECO:0000256" key="5">
    <source>
        <dbReference type="ARBA" id="ARBA00023136"/>
    </source>
</evidence>
<gene>
    <name evidence="7" type="ORF">ACFOUO_05525</name>
</gene>
<proteinExistence type="predicted"/>
<evidence type="ECO:0000256" key="4">
    <source>
        <dbReference type="ARBA" id="ARBA00022989"/>
    </source>
</evidence>
<evidence type="ECO:0000256" key="2">
    <source>
        <dbReference type="ARBA" id="ARBA00022475"/>
    </source>
</evidence>
<keyword evidence="8" id="KW-1185">Reference proteome</keyword>
<comment type="caution">
    <text evidence="7">The sequence shown here is derived from an EMBL/GenBank/DDBJ whole genome shotgun (WGS) entry which is preliminary data.</text>
</comment>
<keyword evidence="2" id="KW-1003">Cell membrane</keyword>
<dbReference type="EMBL" id="JBHSAP010000007">
    <property type="protein sequence ID" value="MFC4076269.1"/>
    <property type="molecule type" value="Genomic_DNA"/>
</dbReference>
<accession>A0ABV8JG39</accession>
<keyword evidence="4 6" id="KW-1133">Transmembrane helix</keyword>
<keyword evidence="5 6" id="KW-0472">Membrane</keyword>
<keyword evidence="3 6" id="KW-0812">Transmembrane</keyword>
<dbReference type="InterPro" id="IPR005171">
    <property type="entry name" value="Cyt_c_oxidase_su4_prok"/>
</dbReference>
<evidence type="ECO:0000256" key="1">
    <source>
        <dbReference type="ARBA" id="ARBA00004651"/>
    </source>
</evidence>
<reference evidence="8" key="1">
    <citation type="journal article" date="2019" name="Int. J. Syst. Evol. Microbiol.">
        <title>The Global Catalogue of Microorganisms (GCM) 10K type strain sequencing project: providing services to taxonomists for standard genome sequencing and annotation.</title>
        <authorList>
            <consortium name="The Broad Institute Genomics Platform"/>
            <consortium name="The Broad Institute Genome Sequencing Center for Infectious Disease"/>
            <person name="Wu L."/>
            <person name="Ma J."/>
        </authorList>
    </citation>
    <scope>NUCLEOTIDE SEQUENCE [LARGE SCALE GENOMIC DNA]</scope>
    <source>
        <strain evidence="8">IBRC-M 10813</strain>
    </source>
</reference>
<feature type="transmembrane region" description="Helical" evidence="6">
    <location>
        <begin position="49"/>
        <end position="69"/>
    </location>
</feature>
<evidence type="ECO:0000313" key="8">
    <source>
        <dbReference type="Proteomes" id="UP001595843"/>
    </source>
</evidence>
<comment type="subcellular location">
    <subcellularLocation>
        <location evidence="1">Cell membrane</location>
        <topology evidence="1">Multi-pass membrane protein</topology>
    </subcellularLocation>
</comment>
<sequence length="104" mass="11484">MAQIQKSTVEKTERPDGYTGEAKYLLSFVWMILLTAAAFVLVSTKAIPVSYLVPVLLILAALQVVLQLFTFMHLKEKGSQYAIMFMGGGCFVAATCIVAMLFWV</sequence>
<feature type="transmembrane region" description="Helical" evidence="6">
    <location>
        <begin position="24"/>
        <end position="43"/>
    </location>
</feature>
<name>A0ABV8JG39_9BACL</name>